<reference evidence="3" key="1">
    <citation type="journal article" date="2018" name="Nat. Microbiol.">
        <title>Leveraging single-cell genomics to expand the fungal tree of life.</title>
        <authorList>
            <person name="Ahrendt S.R."/>
            <person name="Quandt C.A."/>
            <person name="Ciobanu D."/>
            <person name="Clum A."/>
            <person name="Salamov A."/>
            <person name="Andreopoulos B."/>
            <person name="Cheng J.F."/>
            <person name="Woyke T."/>
            <person name="Pelin A."/>
            <person name="Henrissat B."/>
            <person name="Reynolds N.K."/>
            <person name="Benny G.L."/>
            <person name="Smith M.E."/>
            <person name="James T.Y."/>
            <person name="Grigoriev I.V."/>
        </authorList>
    </citation>
    <scope>NUCLEOTIDE SEQUENCE [LARGE SCALE GENOMIC DNA]</scope>
</reference>
<feature type="non-terminal residue" evidence="2">
    <location>
        <position position="230"/>
    </location>
</feature>
<proteinExistence type="predicted"/>
<name>A0A4P9VYH5_9FUNG</name>
<dbReference type="InterPro" id="IPR012337">
    <property type="entry name" value="RNaseH-like_sf"/>
</dbReference>
<dbReference type="OrthoDB" id="10252740at2759"/>
<dbReference type="SUPFAM" id="SSF53098">
    <property type="entry name" value="Ribonuclease H-like"/>
    <property type="match status" value="1"/>
</dbReference>
<dbReference type="AlphaFoldDB" id="A0A4P9VYH5"/>
<protein>
    <submittedName>
        <fullName evidence="2">Piwi domain-containing protein</fullName>
    </submittedName>
</protein>
<dbReference type="InterPro" id="IPR003165">
    <property type="entry name" value="Piwi"/>
</dbReference>
<sequence>VAEKPTIIFGADVTHPGPGEISKPSIAALVGSMDAQCSRYAAAIRIQKGRNEVIRDLSGMIVELLRTFYQFCGSKPQRIVFYRDGVSEGQFTEVVREEVAAIRRACAILEAGYNPTTTFVIVQKRHHARFFPLRKEDADRSGNVLPGTVVETGITHPSEFDFYLASHPGLQGTSKPTHYHVLYDENRFTSDALQELTYRLCYLYCRATRSVSVCPPAYYAHLVAARARFH</sequence>
<dbReference type="PANTHER" id="PTHR22891">
    <property type="entry name" value="EUKARYOTIC TRANSLATION INITIATION FACTOR 2C"/>
    <property type="match status" value="1"/>
</dbReference>
<accession>A0A4P9VYH5</accession>
<dbReference type="EMBL" id="ML001314">
    <property type="protein sequence ID" value="RKO83370.1"/>
    <property type="molecule type" value="Genomic_DNA"/>
</dbReference>
<feature type="non-terminal residue" evidence="2">
    <location>
        <position position="1"/>
    </location>
</feature>
<dbReference type="Pfam" id="PF02171">
    <property type="entry name" value="Piwi"/>
    <property type="match status" value="1"/>
</dbReference>
<feature type="domain" description="Piwi" evidence="1">
    <location>
        <begin position="1"/>
        <end position="230"/>
    </location>
</feature>
<keyword evidence="3" id="KW-1185">Reference proteome</keyword>
<evidence type="ECO:0000313" key="3">
    <source>
        <dbReference type="Proteomes" id="UP000269721"/>
    </source>
</evidence>
<organism evidence="2 3">
    <name type="scientific">Blyttiomyces helicus</name>
    <dbReference type="NCBI Taxonomy" id="388810"/>
    <lineage>
        <taxon>Eukaryota</taxon>
        <taxon>Fungi</taxon>
        <taxon>Fungi incertae sedis</taxon>
        <taxon>Chytridiomycota</taxon>
        <taxon>Chytridiomycota incertae sedis</taxon>
        <taxon>Chytridiomycetes</taxon>
        <taxon>Chytridiomycetes incertae sedis</taxon>
        <taxon>Blyttiomyces</taxon>
    </lineage>
</organism>
<evidence type="ECO:0000259" key="1">
    <source>
        <dbReference type="PROSITE" id="PS50822"/>
    </source>
</evidence>
<dbReference type="InterPro" id="IPR036397">
    <property type="entry name" value="RNaseH_sf"/>
</dbReference>
<dbReference type="Proteomes" id="UP000269721">
    <property type="component" value="Unassembled WGS sequence"/>
</dbReference>
<evidence type="ECO:0000313" key="2">
    <source>
        <dbReference type="EMBL" id="RKO83370.1"/>
    </source>
</evidence>
<dbReference type="PROSITE" id="PS50822">
    <property type="entry name" value="PIWI"/>
    <property type="match status" value="1"/>
</dbReference>
<dbReference type="Gene3D" id="3.30.420.10">
    <property type="entry name" value="Ribonuclease H-like superfamily/Ribonuclease H"/>
    <property type="match status" value="1"/>
</dbReference>
<gene>
    <name evidence="2" type="ORF">BDK51DRAFT_10858</name>
</gene>
<dbReference type="GO" id="GO:0003676">
    <property type="term" value="F:nucleic acid binding"/>
    <property type="evidence" value="ECO:0007669"/>
    <property type="project" value="InterPro"/>
</dbReference>
<dbReference type="SMART" id="SM00950">
    <property type="entry name" value="Piwi"/>
    <property type="match status" value="1"/>
</dbReference>